<dbReference type="EMBL" id="KZ451971">
    <property type="protein sequence ID" value="PKA56488.1"/>
    <property type="molecule type" value="Genomic_DNA"/>
</dbReference>
<protein>
    <submittedName>
        <fullName evidence="2">Uncharacterized protein</fullName>
    </submittedName>
</protein>
<evidence type="ECO:0000313" key="2">
    <source>
        <dbReference type="EMBL" id="PKA56488.1"/>
    </source>
</evidence>
<proteinExistence type="predicted"/>
<feature type="region of interest" description="Disordered" evidence="1">
    <location>
        <begin position="55"/>
        <end position="76"/>
    </location>
</feature>
<evidence type="ECO:0000313" key="3">
    <source>
        <dbReference type="Proteomes" id="UP000236161"/>
    </source>
</evidence>
<gene>
    <name evidence="2" type="ORF">AXF42_Ash015261</name>
</gene>
<dbReference type="Proteomes" id="UP000236161">
    <property type="component" value="Unassembled WGS sequence"/>
</dbReference>
<keyword evidence="3" id="KW-1185">Reference proteome</keyword>
<reference evidence="2 3" key="1">
    <citation type="journal article" date="2017" name="Nature">
        <title>The Apostasia genome and the evolution of orchids.</title>
        <authorList>
            <person name="Zhang G.Q."/>
            <person name="Liu K.W."/>
            <person name="Li Z."/>
            <person name="Lohaus R."/>
            <person name="Hsiao Y.Y."/>
            <person name="Niu S.C."/>
            <person name="Wang J.Y."/>
            <person name="Lin Y.C."/>
            <person name="Xu Q."/>
            <person name="Chen L.J."/>
            <person name="Yoshida K."/>
            <person name="Fujiwara S."/>
            <person name="Wang Z.W."/>
            <person name="Zhang Y.Q."/>
            <person name="Mitsuda N."/>
            <person name="Wang M."/>
            <person name="Liu G.H."/>
            <person name="Pecoraro L."/>
            <person name="Huang H.X."/>
            <person name="Xiao X.J."/>
            <person name="Lin M."/>
            <person name="Wu X.Y."/>
            <person name="Wu W.L."/>
            <person name="Chen Y.Y."/>
            <person name="Chang S.B."/>
            <person name="Sakamoto S."/>
            <person name="Ohme-Takagi M."/>
            <person name="Yagi M."/>
            <person name="Zeng S.J."/>
            <person name="Shen C.Y."/>
            <person name="Yeh C.M."/>
            <person name="Luo Y.B."/>
            <person name="Tsai W.C."/>
            <person name="Van de Peer Y."/>
            <person name="Liu Z.J."/>
        </authorList>
    </citation>
    <scope>NUCLEOTIDE SEQUENCE [LARGE SCALE GENOMIC DNA]</scope>
    <source>
        <strain evidence="3">cv. Shenzhen</strain>
        <tissue evidence="2">Stem</tissue>
    </source>
</reference>
<sequence>MLARVCGALIDFKTRGPEVFWSWRSANGIAEGGVNTKRPEKGIRPVLRGLVLGEKGVSSSQERGESRGKKGWLRMR</sequence>
<evidence type="ECO:0000256" key="1">
    <source>
        <dbReference type="SAM" id="MobiDB-lite"/>
    </source>
</evidence>
<organism evidence="2 3">
    <name type="scientific">Apostasia shenzhenica</name>
    <dbReference type="NCBI Taxonomy" id="1088818"/>
    <lineage>
        <taxon>Eukaryota</taxon>
        <taxon>Viridiplantae</taxon>
        <taxon>Streptophyta</taxon>
        <taxon>Embryophyta</taxon>
        <taxon>Tracheophyta</taxon>
        <taxon>Spermatophyta</taxon>
        <taxon>Magnoliopsida</taxon>
        <taxon>Liliopsida</taxon>
        <taxon>Asparagales</taxon>
        <taxon>Orchidaceae</taxon>
        <taxon>Apostasioideae</taxon>
        <taxon>Apostasia</taxon>
    </lineage>
</organism>
<accession>A0A2I0ALP5</accession>
<name>A0A2I0ALP5_9ASPA</name>
<dbReference type="AlphaFoldDB" id="A0A2I0ALP5"/>